<dbReference type="GO" id="GO:0005737">
    <property type="term" value="C:cytoplasm"/>
    <property type="evidence" value="ECO:0007669"/>
    <property type="project" value="TreeGrafter"/>
</dbReference>
<evidence type="ECO:0000256" key="1">
    <source>
        <dbReference type="ARBA" id="ARBA00009552"/>
    </source>
</evidence>
<evidence type="ECO:0000256" key="3">
    <source>
        <dbReference type="ARBA" id="ARBA00022737"/>
    </source>
</evidence>
<sequence length="567" mass="64235">MAMTDAMNEVDYITADFNQNSDSSSDYDSYEASLRRHPLWMTEAHFVYHLYRDSQGQLGFVKDIKGEAICSPRKLRELCLYQTVSGPGRLESMKLNTLPSDLYPCLLTEAILQRQLKPHPLHKHLIFLPYRAFYLTQTPSLSPIQSLIPVEEMVCSDYLTVPADNGESMSLMDSLSMGLLNLKPHSRLKCVNFTGFRHDRRLCKELLRLPIVWMKPGERQSGYLHSVLRKTLAISKDKVQRYLNRISCIYSNIDLLVRHGHNFGPVTIVLDCKLTIDDVLIGLALQDHSPFRYICQRAWLEVLPDVCLPVSLLNKVLEPRYLTHIEIEDSEVCSDSSRWECLLEGLSLLSELQCLSLPNSIHVTLLPTATLQIGGVLKTLSKLRKLSLASCTLRDSLDSLLSSLDSGLLYLNLRDCRLTSIDLRALMLWPGLTDLMELNLSRNNLSSLASLIARLPDQAHGHVITCFSVSYCSLSLEGIRQIVRHCMDCSCLKVLCIQSFIPPPLYEVRCILEECANISTIQKCVLLPEAYAFPGTHISQRSDNHSRTVEFCSQYLDQLGRSDIEIE</sequence>
<dbReference type="EMBL" id="CAJHNH020000901">
    <property type="protein sequence ID" value="CAG5120454.1"/>
    <property type="molecule type" value="Genomic_DNA"/>
</dbReference>
<organism evidence="4 5">
    <name type="scientific">Candidula unifasciata</name>
    <dbReference type="NCBI Taxonomy" id="100452"/>
    <lineage>
        <taxon>Eukaryota</taxon>
        <taxon>Metazoa</taxon>
        <taxon>Spiralia</taxon>
        <taxon>Lophotrochozoa</taxon>
        <taxon>Mollusca</taxon>
        <taxon>Gastropoda</taxon>
        <taxon>Heterobranchia</taxon>
        <taxon>Euthyneura</taxon>
        <taxon>Panpulmonata</taxon>
        <taxon>Eupulmonata</taxon>
        <taxon>Stylommatophora</taxon>
        <taxon>Helicina</taxon>
        <taxon>Helicoidea</taxon>
        <taxon>Geomitridae</taxon>
        <taxon>Candidula</taxon>
    </lineage>
</organism>
<dbReference type="InterPro" id="IPR032675">
    <property type="entry name" value="LRR_dom_sf"/>
</dbReference>
<dbReference type="InterPro" id="IPR050694">
    <property type="entry name" value="LRRC14/PRAME"/>
</dbReference>
<proteinExistence type="inferred from homology"/>
<comment type="caution">
    <text evidence="4">The sequence shown here is derived from an EMBL/GenBank/DDBJ whole genome shotgun (WGS) entry which is preliminary data.</text>
</comment>
<keyword evidence="3" id="KW-0677">Repeat</keyword>
<keyword evidence="5" id="KW-1185">Reference proteome</keyword>
<dbReference type="OrthoDB" id="6279874at2759"/>
<evidence type="ECO:0000256" key="2">
    <source>
        <dbReference type="ARBA" id="ARBA00014228"/>
    </source>
</evidence>
<dbReference type="Gene3D" id="3.80.10.10">
    <property type="entry name" value="Ribonuclease Inhibitor"/>
    <property type="match status" value="1"/>
</dbReference>
<evidence type="ECO:0000313" key="4">
    <source>
        <dbReference type="EMBL" id="CAG5120454.1"/>
    </source>
</evidence>
<dbReference type="AlphaFoldDB" id="A0A8S3YTX0"/>
<dbReference type="PANTHER" id="PTHR14224">
    <property type="entry name" value="SIMILAR TO PREFERENTIALLY EXPRESSED ANTIGEN IN MELANOMA-LIKE 3"/>
    <property type="match status" value="1"/>
</dbReference>
<dbReference type="PANTHER" id="PTHR14224:SF37">
    <property type="entry name" value="LEUCINE-RICH REPEAT-CONTAINING PROTEIN 14"/>
    <property type="match status" value="1"/>
</dbReference>
<dbReference type="SUPFAM" id="SSF52047">
    <property type="entry name" value="RNI-like"/>
    <property type="match status" value="1"/>
</dbReference>
<comment type="similarity">
    <text evidence="1">Belongs to the PRAME family. LRRC14 subfamily.</text>
</comment>
<dbReference type="PROSITE" id="PS51450">
    <property type="entry name" value="LRR"/>
    <property type="match status" value="1"/>
</dbReference>
<gene>
    <name evidence="4" type="ORF">CUNI_LOCUS6012</name>
</gene>
<evidence type="ECO:0000313" key="5">
    <source>
        <dbReference type="Proteomes" id="UP000678393"/>
    </source>
</evidence>
<name>A0A8S3YTX0_9EUPU</name>
<accession>A0A8S3YTX0</accession>
<dbReference type="InterPro" id="IPR001611">
    <property type="entry name" value="Leu-rich_rpt"/>
</dbReference>
<protein>
    <recommendedName>
        <fullName evidence="2">Leucine-rich repeat-containing protein 14</fullName>
    </recommendedName>
</protein>
<reference evidence="4" key="1">
    <citation type="submission" date="2021-04" db="EMBL/GenBank/DDBJ databases">
        <authorList>
            <consortium name="Molecular Ecology Group"/>
        </authorList>
    </citation>
    <scope>NUCLEOTIDE SEQUENCE</scope>
</reference>
<dbReference type="Proteomes" id="UP000678393">
    <property type="component" value="Unassembled WGS sequence"/>
</dbReference>